<dbReference type="Proteomes" id="UP001396334">
    <property type="component" value="Unassembled WGS sequence"/>
</dbReference>
<comment type="subcellular location">
    <subcellularLocation>
        <location evidence="8 9">Nucleus</location>
    </subcellularLocation>
</comment>
<evidence type="ECO:0000256" key="10">
    <source>
        <dbReference type="SAM" id="MobiDB-lite"/>
    </source>
</evidence>
<keyword evidence="13" id="KW-1185">Reference proteome</keyword>
<evidence type="ECO:0000256" key="2">
    <source>
        <dbReference type="ARBA" id="ARBA00022771"/>
    </source>
</evidence>
<dbReference type="InterPro" id="IPR045174">
    <property type="entry name" value="Dof"/>
</dbReference>
<feature type="compositionally biased region" description="Low complexity" evidence="10">
    <location>
        <begin position="133"/>
        <end position="143"/>
    </location>
</feature>
<keyword evidence="4 9" id="KW-0805">Transcription regulation</keyword>
<keyword evidence="1 9" id="KW-0479">Metal-binding</keyword>
<evidence type="ECO:0000256" key="3">
    <source>
        <dbReference type="ARBA" id="ARBA00022833"/>
    </source>
</evidence>
<keyword evidence="2 8" id="KW-0863">Zinc-finger</keyword>
<proteinExistence type="predicted"/>
<evidence type="ECO:0000256" key="4">
    <source>
        <dbReference type="ARBA" id="ARBA00023015"/>
    </source>
</evidence>
<dbReference type="Pfam" id="PF02701">
    <property type="entry name" value="Zn_ribbon_Dof"/>
    <property type="match status" value="1"/>
</dbReference>
<protein>
    <recommendedName>
        <fullName evidence="9">Dof zinc finger protein</fullName>
    </recommendedName>
</protein>
<dbReference type="PANTHER" id="PTHR31992">
    <property type="entry name" value="DOF ZINC FINGER PROTEIN DOF1.4-RELATED"/>
    <property type="match status" value="1"/>
</dbReference>
<keyword evidence="6 9" id="KW-0804">Transcription</keyword>
<dbReference type="InterPro" id="IPR003851">
    <property type="entry name" value="Znf_Dof"/>
</dbReference>
<name>A0ABR2A5Z5_9ROSI</name>
<feature type="domain" description="Dof-type" evidence="11">
    <location>
        <begin position="78"/>
        <end position="132"/>
    </location>
</feature>
<evidence type="ECO:0000256" key="9">
    <source>
        <dbReference type="RuleBase" id="RU369094"/>
    </source>
</evidence>
<evidence type="ECO:0000256" key="1">
    <source>
        <dbReference type="ARBA" id="ARBA00022723"/>
    </source>
</evidence>
<keyword evidence="7 8" id="KW-0539">Nucleus</keyword>
<gene>
    <name evidence="12" type="ORF">V6N11_072819</name>
</gene>
<sequence>MINIFFQCKEEEEMETEQRLENSTLFWCLFFCLDSEVIVLFQGFQDFGLVKPMEEMVPPNTCTRGAMSEKKTRPPEQLNCPRCNSTNTKFCYYNNYSLTQPRYFCKTCRRYWTDGGSLRNVPVGGGSRKNRRPLLSPSSSASAKVSDLKPNNFSHTSSQNPKLHNGQQDLNLGFPGMQPSHCLAQYLQVGKVDNNGHQQNYSSASALELLRAGMESRGLNSLVPAPAPYSTGFSMQDHKPTLSFPMDELENGGAGIHGIQENGGAGIHGIQENGGRIFFPFVEMKSDSSSTTNEVDHQNKDQSNSAGYWINGVLGRGSW</sequence>
<evidence type="ECO:0000313" key="13">
    <source>
        <dbReference type="Proteomes" id="UP001396334"/>
    </source>
</evidence>
<evidence type="ECO:0000313" key="12">
    <source>
        <dbReference type="EMBL" id="KAK8488386.1"/>
    </source>
</evidence>
<organism evidence="12 13">
    <name type="scientific">Hibiscus sabdariffa</name>
    <name type="common">roselle</name>
    <dbReference type="NCBI Taxonomy" id="183260"/>
    <lineage>
        <taxon>Eukaryota</taxon>
        <taxon>Viridiplantae</taxon>
        <taxon>Streptophyta</taxon>
        <taxon>Embryophyta</taxon>
        <taxon>Tracheophyta</taxon>
        <taxon>Spermatophyta</taxon>
        <taxon>Magnoliopsida</taxon>
        <taxon>eudicotyledons</taxon>
        <taxon>Gunneridae</taxon>
        <taxon>Pentapetalae</taxon>
        <taxon>rosids</taxon>
        <taxon>malvids</taxon>
        <taxon>Malvales</taxon>
        <taxon>Malvaceae</taxon>
        <taxon>Malvoideae</taxon>
        <taxon>Hibiscus</taxon>
    </lineage>
</organism>
<evidence type="ECO:0000256" key="7">
    <source>
        <dbReference type="ARBA" id="ARBA00023242"/>
    </source>
</evidence>
<evidence type="ECO:0000259" key="11">
    <source>
        <dbReference type="PROSITE" id="PS50884"/>
    </source>
</evidence>
<evidence type="ECO:0000256" key="6">
    <source>
        <dbReference type="ARBA" id="ARBA00023163"/>
    </source>
</evidence>
<evidence type="ECO:0000256" key="8">
    <source>
        <dbReference type="PROSITE-ProRule" id="PRU00071"/>
    </source>
</evidence>
<comment type="caution">
    <text evidence="12">The sequence shown here is derived from an EMBL/GenBank/DDBJ whole genome shotgun (WGS) entry which is preliminary data.</text>
</comment>
<dbReference type="EMBL" id="JBBPBN010000352">
    <property type="protein sequence ID" value="KAK8488386.1"/>
    <property type="molecule type" value="Genomic_DNA"/>
</dbReference>
<dbReference type="PROSITE" id="PS01361">
    <property type="entry name" value="ZF_DOF_1"/>
    <property type="match status" value="1"/>
</dbReference>
<feature type="region of interest" description="Disordered" evidence="10">
    <location>
        <begin position="119"/>
        <end position="171"/>
    </location>
</feature>
<evidence type="ECO:0000256" key="5">
    <source>
        <dbReference type="ARBA" id="ARBA00023125"/>
    </source>
</evidence>
<accession>A0ABR2A5Z5</accession>
<dbReference type="PROSITE" id="PS50884">
    <property type="entry name" value="ZF_DOF_2"/>
    <property type="match status" value="1"/>
</dbReference>
<dbReference type="PANTHER" id="PTHR31992:SF359">
    <property type="entry name" value="DOF ZINC FINGER PROTEIN"/>
    <property type="match status" value="1"/>
</dbReference>
<keyword evidence="5 8" id="KW-0238">DNA-binding</keyword>
<feature type="compositionally biased region" description="Polar residues" evidence="10">
    <location>
        <begin position="149"/>
        <end position="170"/>
    </location>
</feature>
<keyword evidence="3 9" id="KW-0862">Zinc</keyword>
<comment type="function">
    <text evidence="9">Transcription factor that binds specifically to a 5'-AA[AG]G-3' consensus core sequence.</text>
</comment>
<reference evidence="12 13" key="1">
    <citation type="journal article" date="2024" name="G3 (Bethesda)">
        <title>Genome assembly of Hibiscus sabdariffa L. provides insights into metabolisms of medicinal natural products.</title>
        <authorList>
            <person name="Kim T."/>
        </authorList>
    </citation>
    <scope>NUCLEOTIDE SEQUENCE [LARGE SCALE GENOMIC DNA]</scope>
    <source>
        <strain evidence="12">TK-2024</strain>
        <tissue evidence="12">Old leaves</tissue>
    </source>
</reference>